<dbReference type="EMBL" id="AP026560">
    <property type="protein sequence ID" value="BDP42920.1"/>
    <property type="molecule type" value="Genomic_DNA"/>
</dbReference>
<keyword evidence="4" id="KW-1185">Reference proteome</keyword>
<dbReference type="PANTHER" id="PTHR33877">
    <property type="entry name" value="SLL1193 PROTEIN"/>
    <property type="match status" value="1"/>
</dbReference>
<dbReference type="RefSeq" id="WP_264775596.1">
    <property type="nucleotide sequence ID" value="NZ_AP026560.1"/>
</dbReference>
<protein>
    <recommendedName>
        <fullName evidence="2">HNH nuclease domain-containing protein</fullName>
    </recommendedName>
</protein>
<evidence type="ECO:0000256" key="1">
    <source>
        <dbReference type="SAM" id="MobiDB-lite"/>
    </source>
</evidence>
<dbReference type="Pfam" id="PF01844">
    <property type="entry name" value="HNH"/>
    <property type="match status" value="1"/>
</dbReference>
<feature type="domain" description="HNH nuclease" evidence="2">
    <location>
        <begin position="190"/>
        <end position="243"/>
    </location>
</feature>
<feature type="region of interest" description="Disordered" evidence="1">
    <location>
        <begin position="93"/>
        <end position="112"/>
    </location>
</feature>
<reference evidence="3" key="1">
    <citation type="submission" date="2022-07" db="EMBL/GenBank/DDBJ databases">
        <title>Complete Genome Sequence of the Radioresistant Bacterium Deinococcus aetherius ST0316, Isolated from the Air Dust collected in Lower Stratosphere above Japan.</title>
        <authorList>
            <person name="Satoh K."/>
            <person name="Hagiwara K."/>
            <person name="Katsumata K."/>
            <person name="Kubo A."/>
            <person name="Yokobori S."/>
            <person name="Yamagishi A."/>
            <person name="Oono Y."/>
            <person name="Narumi I."/>
        </authorList>
    </citation>
    <scope>NUCLEOTIDE SEQUENCE</scope>
    <source>
        <strain evidence="3">ST0316</strain>
    </source>
</reference>
<feature type="compositionally biased region" description="Basic residues" evidence="1">
    <location>
        <begin position="93"/>
        <end position="109"/>
    </location>
</feature>
<evidence type="ECO:0000313" key="3">
    <source>
        <dbReference type="EMBL" id="BDP42920.1"/>
    </source>
</evidence>
<dbReference type="PANTHER" id="PTHR33877:SF2">
    <property type="entry name" value="OS07G0170200 PROTEIN"/>
    <property type="match status" value="1"/>
</dbReference>
<name>A0ABM8AGI9_9DEIO</name>
<evidence type="ECO:0000313" key="4">
    <source>
        <dbReference type="Proteomes" id="UP001064971"/>
    </source>
</evidence>
<dbReference type="InterPro" id="IPR002711">
    <property type="entry name" value="HNH"/>
</dbReference>
<dbReference type="InterPro" id="IPR052892">
    <property type="entry name" value="NA-targeting_endonuclease"/>
</dbReference>
<organism evidence="3 4">
    <name type="scientific">Deinococcus aetherius</name>
    <dbReference type="NCBI Taxonomy" id="200252"/>
    <lineage>
        <taxon>Bacteria</taxon>
        <taxon>Thermotogati</taxon>
        <taxon>Deinococcota</taxon>
        <taxon>Deinococci</taxon>
        <taxon>Deinococcales</taxon>
        <taxon>Deinococcaceae</taxon>
        <taxon>Deinococcus</taxon>
    </lineage>
</organism>
<sequence>MIPVKFCGKCSRDLPLEAFAKNKRMKDGLQTQCRVCHSASRRGRELSPEQREKDRLRKVAHRQTVEGREARAEYMRRYRAVPEKAELVRALNRKHHHKHKGLRNAKARAQRLDPATRDHINSRKKIRRAENPELVVRARERHRLYMEVERENVNQRRRVRYTQNPGKYRAVSSRIRAKRASAPGAFTGEDVRAAFAKQRGRCAYCDCKIDKRTRWHIDHFIPLSRGGTNHPENIVIACEPCNLAKSTKMPWEFMPERFQVVNM</sequence>
<proteinExistence type="predicted"/>
<gene>
    <name evidence="3" type="ORF">DAETH_28890</name>
</gene>
<dbReference type="Gene3D" id="1.10.30.50">
    <property type="match status" value="1"/>
</dbReference>
<accession>A0ABM8AGI9</accession>
<evidence type="ECO:0000259" key="2">
    <source>
        <dbReference type="SMART" id="SM00507"/>
    </source>
</evidence>
<dbReference type="InterPro" id="IPR003615">
    <property type="entry name" value="HNH_nuc"/>
</dbReference>
<dbReference type="Proteomes" id="UP001064971">
    <property type="component" value="Chromosome"/>
</dbReference>
<dbReference type="SMART" id="SM00507">
    <property type="entry name" value="HNHc"/>
    <property type="match status" value="1"/>
</dbReference>
<dbReference type="CDD" id="cd00085">
    <property type="entry name" value="HNHc"/>
    <property type="match status" value="1"/>
</dbReference>